<dbReference type="InterPro" id="IPR014284">
    <property type="entry name" value="RNA_pol_sigma-70_dom"/>
</dbReference>
<dbReference type="SUPFAM" id="SSF88659">
    <property type="entry name" value="Sigma3 and sigma4 domains of RNA polymerase sigma factors"/>
    <property type="match status" value="1"/>
</dbReference>
<dbReference type="GO" id="GO:0006352">
    <property type="term" value="P:DNA-templated transcription initiation"/>
    <property type="evidence" value="ECO:0007669"/>
    <property type="project" value="InterPro"/>
</dbReference>
<dbReference type="PANTHER" id="PTHR43133">
    <property type="entry name" value="RNA POLYMERASE ECF-TYPE SIGMA FACTO"/>
    <property type="match status" value="1"/>
</dbReference>
<accession>A0AAE3KYR1</accession>
<evidence type="ECO:0000256" key="4">
    <source>
        <dbReference type="ARBA" id="ARBA00023163"/>
    </source>
</evidence>
<sequence length="187" mass="22681">MDEENRLISRIQRTGNRRAADQLIRKYYDEIYTYVYKQISDKHTAMDVVQNIFISMLQSISTYDNRKASFRTWLYRIGTNKVIDYFRKNSVERRRIADFGEYEIQDQVMFTIDIENKELLLRLLDYINSLDVKSQQVFRLKIFAEYTFPQIALVLSLPESTVKSKYYRLLKSIREEFKDEYYETYKS</sequence>
<dbReference type="GO" id="GO:0003677">
    <property type="term" value="F:DNA binding"/>
    <property type="evidence" value="ECO:0007669"/>
    <property type="project" value="InterPro"/>
</dbReference>
<dbReference type="InterPro" id="IPR013325">
    <property type="entry name" value="RNA_pol_sigma_r2"/>
</dbReference>
<dbReference type="InterPro" id="IPR013324">
    <property type="entry name" value="RNA_pol_sigma_r3/r4-like"/>
</dbReference>
<evidence type="ECO:0000256" key="1">
    <source>
        <dbReference type="ARBA" id="ARBA00010641"/>
    </source>
</evidence>
<dbReference type="GO" id="GO:0016987">
    <property type="term" value="F:sigma factor activity"/>
    <property type="evidence" value="ECO:0007669"/>
    <property type="project" value="UniProtKB-KW"/>
</dbReference>
<reference evidence="7" key="1">
    <citation type="submission" date="2022-07" db="EMBL/GenBank/DDBJ databases">
        <title>Enhanced cultured diversity of the mouse gut microbiota enables custom-made synthetic communities.</title>
        <authorList>
            <person name="Afrizal A."/>
        </authorList>
    </citation>
    <scope>NUCLEOTIDE SEQUENCE</scope>
    <source>
        <strain evidence="7">DSM 28593</strain>
    </source>
</reference>
<dbReference type="SUPFAM" id="SSF88946">
    <property type="entry name" value="Sigma2 domain of RNA polymerase sigma factors"/>
    <property type="match status" value="1"/>
</dbReference>
<dbReference type="Gene3D" id="1.10.10.10">
    <property type="entry name" value="Winged helix-like DNA-binding domain superfamily/Winged helix DNA-binding domain"/>
    <property type="match status" value="1"/>
</dbReference>
<evidence type="ECO:0000313" key="8">
    <source>
        <dbReference type="Proteomes" id="UP001205748"/>
    </source>
</evidence>
<proteinExistence type="inferred from homology"/>
<evidence type="ECO:0000259" key="5">
    <source>
        <dbReference type="Pfam" id="PF04542"/>
    </source>
</evidence>
<evidence type="ECO:0000259" key="6">
    <source>
        <dbReference type="Pfam" id="PF08281"/>
    </source>
</evidence>
<name>A0AAE3KYR1_9FIRM</name>
<protein>
    <submittedName>
        <fullName evidence="7">RNA polymerase sigma factor</fullName>
    </submittedName>
</protein>
<dbReference type="EMBL" id="JANKAS010000001">
    <property type="protein sequence ID" value="MCR1897406.1"/>
    <property type="molecule type" value="Genomic_DNA"/>
</dbReference>
<keyword evidence="3" id="KW-0731">Sigma factor</keyword>
<comment type="caution">
    <text evidence="7">The sequence shown here is derived from an EMBL/GenBank/DDBJ whole genome shotgun (WGS) entry which is preliminary data.</text>
</comment>
<gene>
    <name evidence="7" type="ORF">NSA47_00185</name>
</gene>
<comment type="similarity">
    <text evidence="1">Belongs to the sigma-70 factor family. ECF subfamily.</text>
</comment>
<dbReference type="Pfam" id="PF08281">
    <property type="entry name" value="Sigma70_r4_2"/>
    <property type="match status" value="1"/>
</dbReference>
<feature type="domain" description="RNA polymerase sigma factor 70 region 4 type 2" evidence="6">
    <location>
        <begin position="121"/>
        <end position="172"/>
    </location>
</feature>
<dbReference type="AlphaFoldDB" id="A0AAE3KYR1"/>
<dbReference type="Pfam" id="PF04542">
    <property type="entry name" value="Sigma70_r2"/>
    <property type="match status" value="1"/>
</dbReference>
<evidence type="ECO:0000256" key="3">
    <source>
        <dbReference type="ARBA" id="ARBA00023082"/>
    </source>
</evidence>
<dbReference type="NCBIfam" id="TIGR02937">
    <property type="entry name" value="sigma70-ECF"/>
    <property type="match status" value="1"/>
</dbReference>
<dbReference type="InterPro" id="IPR039425">
    <property type="entry name" value="RNA_pol_sigma-70-like"/>
</dbReference>
<dbReference type="InterPro" id="IPR013249">
    <property type="entry name" value="RNA_pol_sigma70_r4_t2"/>
</dbReference>
<dbReference type="RefSeq" id="WP_257528814.1">
    <property type="nucleotide sequence ID" value="NZ_JANKAS010000001.1"/>
</dbReference>
<dbReference type="InterPro" id="IPR007627">
    <property type="entry name" value="RNA_pol_sigma70_r2"/>
</dbReference>
<dbReference type="Proteomes" id="UP001205748">
    <property type="component" value="Unassembled WGS sequence"/>
</dbReference>
<feature type="domain" description="RNA polymerase sigma-70 region 2" evidence="5">
    <location>
        <begin position="23"/>
        <end position="90"/>
    </location>
</feature>
<keyword evidence="8" id="KW-1185">Reference proteome</keyword>
<dbReference type="PANTHER" id="PTHR43133:SF60">
    <property type="entry name" value="RNA POLYMERASE SIGMA FACTOR SIGV"/>
    <property type="match status" value="1"/>
</dbReference>
<dbReference type="Gene3D" id="1.10.1740.10">
    <property type="match status" value="1"/>
</dbReference>
<keyword evidence="4" id="KW-0804">Transcription</keyword>
<evidence type="ECO:0000313" key="7">
    <source>
        <dbReference type="EMBL" id="MCR1897406.1"/>
    </source>
</evidence>
<dbReference type="InterPro" id="IPR036388">
    <property type="entry name" value="WH-like_DNA-bd_sf"/>
</dbReference>
<evidence type="ECO:0000256" key="2">
    <source>
        <dbReference type="ARBA" id="ARBA00023015"/>
    </source>
</evidence>
<keyword evidence="2" id="KW-0805">Transcription regulation</keyword>
<organism evidence="7 8">
    <name type="scientific">Irregularibacter muris</name>
    <dbReference type="NCBI Taxonomy" id="1796619"/>
    <lineage>
        <taxon>Bacteria</taxon>
        <taxon>Bacillati</taxon>
        <taxon>Bacillota</taxon>
        <taxon>Clostridia</taxon>
        <taxon>Eubacteriales</taxon>
        <taxon>Eubacteriaceae</taxon>
        <taxon>Irregularibacter</taxon>
    </lineage>
</organism>